<comment type="caution">
    <text evidence="1">The sequence shown here is derived from an EMBL/GenBank/DDBJ whole genome shotgun (WGS) entry which is preliminary data.</text>
</comment>
<proteinExistence type="predicted"/>
<dbReference type="OrthoDB" id="2389809at2759"/>
<name>A0A9P6Q6F7_9FUNG</name>
<gene>
    <name evidence="1" type="ORF">DFQ27_003951</name>
</gene>
<dbReference type="AlphaFoldDB" id="A0A9P6Q6F7"/>
<evidence type="ECO:0000313" key="1">
    <source>
        <dbReference type="EMBL" id="KAG0259667.1"/>
    </source>
</evidence>
<evidence type="ECO:0000313" key="2">
    <source>
        <dbReference type="Proteomes" id="UP000807716"/>
    </source>
</evidence>
<organism evidence="1 2">
    <name type="scientific">Actinomortierella ambigua</name>
    <dbReference type="NCBI Taxonomy" id="1343610"/>
    <lineage>
        <taxon>Eukaryota</taxon>
        <taxon>Fungi</taxon>
        <taxon>Fungi incertae sedis</taxon>
        <taxon>Mucoromycota</taxon>
        <taxon>Mortierellomycotina</taxon>
        <taxon>Mortierellomycetes</taxon>
        <taxon>Mortierellales</taxon>
        <taxon>Mortierellaceae</taxon>
        <taxon>Actinomortierella</taxon>
    </lineage>
</organism>
<protein>
    <submittedName>
        <fullName evidence="1">Uncharacterized protein</fullName>
    </submittedName>
</protein>
<sequence>MPGVKYGECHALTSTTEAGREACMNKCDTKLSKEVEICINKNPIPDSDGRIQCNDVADEANETCNQRCRVIAEKCYDKCKLRSNIDWESCVVRYKGYKSSKRIKCINTVDNARYKCGALC</sequence>
<keyword evidence="2" id="KW-1185">Reference proteome</keyword>
<dbReference type="EMBL" id="JAAAJB010000276">
    <property type="protein sequence ID" value="KAG0259667.1"/>
    <property type="molecule type" value="Genomic_DNA"/>
</dbReference>
<dbReference type="Proteomes" id="UP000807716">
    <property type="component" value="Unassembled WGS sequence"/>
</dbReference>
<accession>A0A9P6Q6F7</accession>
<reference evidence="1" key="1">
    <citation type="journal article" date="2020" name="Fungal Divers.">
        <title>Resolving the Mortierellaceae phylogeny through synthesis of multi-gene phylogenetics and phylogenomics.</title>
        <authorList>
            <person name="Vandepol N."/>
            <person name="Liber J."/>
            <person name="Desiro A."/>
            <person name="Na H."/>
            <person name="Kennedy M."/>
            <person name="Barry K."/>
            <person name="Grigoriev I.V."/>
            <person name="Miller A.N."/>
            <person name="O'Donnell K."/>
            <person name="Stajich J.E."/>
            <person name="Bonito G."/>
        </authorList>
    </citation>
    <scope>NUCLEOTIDE SEQUENCE</scope>
    <source>
        <strain evidence="1">BC1065</strain>
    </source>
</reference>